<organism evidence="3 4">
    <name type="scientific">Prochlorothrix hollandica PCC 9006 = CALU 1027</name>
    <dbReference type="NCBI Taxonomy" id="317619"/>
    <lineage>
        <taxon>Bacteria</taxon>
        <taxon>Bacillati</taxon>
        <taxon>Cyanobacteriota</taxon>
        <taxon>Cyanophyceae</taxon>
        <taxon>Prochlorotrichales</taxon>
        <taxon>Prochlorotrichaceae</taxon>
        <taxon>Prochlorothrix</taxon>
    </lineage>
</organism>
<feature type="region of interest" description="Disordered" evidence="1">
    <location>
        <begin position="1"/>
        <end position="20"/>
    </location>
</feature>
<keyword evidence="4" id="KW-1185">Reference proteome</keyword>
<dbReference type="Proteomes" id="UP000034681">
    <property type="component" value="Unassembled WGS sequence"/>
</dbReference>
<dbReference type="GO" id="GO:0030435">
    <property type="term" value="P:sporulation resulting in formation of a cellular spore"/>
    <property type="evidence" value="ECO:0007669"/>
    <property type="project" value="InterPro"/>
</dbReference>
<proteinExistence type="predicted"/>
<accession>A0A0M2PTB1</accession>
<dbReference type="InterPro" id="IPR013693">
    <property type="entry name" value="SpoIID/LytB_N"/>
</dbReference>
<dbReference type="Pfam" id="PF08486">
    <property type="entry name" value="SpoIID"/>
    <property type="match status" value="1"/>
</dbReference>
<dbReference type="PANTHER" id="PTHR30032">
    <property type="entry name" value="N-ACETYLMURAMOYL-L-ALANINE AMIDASE-RELATED"/>
    <property type="match status" value="1"/>
</dbReference>
<dbReference type="InterPro" id="IPR051922">
    <property type="entry name" value="Bact_Sporulation_Assoc"/>
</dbReference>
<name>A0A0M2PTB1_PROHO</name>
<dbReference type="eggNOG" id="COG2385">
    <property type="taxonomic scope" value="Bacteria"/>
</dbReference>
<reference evidence="3" key="1">
    <citation type="submission" date="2012-04" db="EMBL/GenBank/DDBJ databases">
        <authorList>
            <person name="Borisov I.G."/>
            <person name="Ivanikova N.V."/>
            <person name="Pinevich A.V."/>
        </authorList>
    </citation>
    <scope>NUCLEOTIDE SEQUENCE</scope>
    <source>
        <strain evidence="3">CALU 1027</strain>
    </source>
</reference>
<sequence>MPTLGQTPAPLSPTPSAPQPISPAIEVGIVQRFGQKPTDKLTLEALGGDQLTLEFATGGRSETVRSRQVTLDIVMEPLAEPQLQERVVLSSHRSFESAEDSGNQWRSRGIEVELAQPGTWQVWAKGDVYSTPLLRRLLVENLKQQGFTEPYLDSQVLTAVPRSSWIVNGYRYTRDLLTIDSGFDRIQVNQELYPGSLHLQPNSYGTYTLVNQVNIEDYLRGVVPHEIGSAAPQAAVEAQAILARTYALRNLRRFAIDDYELCADTQCQVYWGWDGTVERVDRAIAATQGLVLTYDNELVDAVYSSTTGGVTAAFGDVWNGKPRPYLQPVVDAVPSPWDLDQRSLTDEQNLRAFINLTQGFNEGGWRYFRWRVQSPLATLNQDLKTYLQGQKHPLANFKTIQGLAVVQRSRSGRVQQLQVQTDIGTLILEKDEIIRSFSAPNSILFYLEPYTQANGSLGGYTFIGGGLGHGVGLSQTGSYRLAELGWSSRQILAFYYTQTQVQPLTSALTFWKP</sequence>
<feature type="compositionally biased region" description="Pro residues" evidence="1">
    <location>
        <begin position="10"/>
        <end position="20"/>
    </location>
</feature>
<evidence type="ECO:0000256" key="1">
    <source>
        <dbReference type="SAM" id="MobiDB-lite"/>
    </source>
</evidence>
<evidence type="ECO:0000313" key="4">
    <source>
        <dbReference type="Proteomes" id="UP000034681"/>
    </source>
</evidence>
<feature type="domain" description="Sporulation stage II protein D amidase enhancer LytB N-terminal" evidence="2">
    <location>
        <begin position="205"/>
        <end position="294"/>
    </location>
</feature>
<dbReference type="AlphaFoldDB" id="A0A0M2PTB1"/>
<comment type="caution">
    <text evidence="3">The sequence shown here is derived from an EMBL/GenBank/DDBJ whole genome shotgun (WGS) entry which is preliminary data.</text>
</comment>
<dbReference type="PANTHER" id="PTHR30032:SF4">
    <property type="entry name" value="AMIDASE ENHANCER"/>
    <property type="match status" value="1"/>
</dbReference>
<dbReference type="GO" id="GO:0030288">
    <property type="term" value="C:outer membrane-bounded periplasmic space"/>
    <property type="evidence" value="ECO:0007669"/>
    <property type="project" value="TreeGrafter"/>
</dbReference>
<dbReference type="EMBL" id="AJTX02000006">
    <property type="protein sequence ID" value="KKI99344.1"/>
    <property type="molecule type" value="Genomic_DNA"/>
</dbReference>
<gene>
    <name evidence="3" type="ORF">PROH_13640</name>
</gene>
<evidence type="ECO:0000259" key="2">
    <source>
        <dbReference type="Pfam" id="PF08486"/>
    </source>
</evidence>
<dbReference type="STRING" id="317619.GCA_000332315_01860"/>
<dbReference type="NCBIfam" id="TIGR02669">
    <property type="entry name" value="SpoIID_LytB"/>
    <property type="match status" value="1"/>
</dbReference>
<dbReference type="InterPro" id="IPR013486">
    <property type="entry name" value="SpoIID/LytB"/>
</dbReference>
<evidence type="ECO:0000313" key="3">
    <source>
        <dbReference type="EMBL" id="KKI99344.1"/>
    </source>
</evidence>
<protein>
    <submittedName>
        <fullName evidence="3">Amidase</fullName>
    </submittedName>
</protein>